<feature type="non-terminal residue" evidence="11">
    <location>
        <position position="82"/>
    </location>
</feature>
<evidence type="ECO:0000256" key="6">
    <source>
        <dbReference type="ARBA" id="ARBA00023065"/>
    </source>
</evidence>
<dbReference type="InterPro" id="IPR018422">
    <property type="entry name" value="Cation/H_exchanger_CPA1"/>
</dbReference>
<dbReference type="GO" id="GO:0005886">
    <property type="term" value="C:plasma membrane"/>
    <property type="evidence" value="ECO:0007669"/>
    <property type="project" value="TreeGrafter"/>
</dbReference>
<accession>A0A820MUF4</accession>
<evidence type="ECO:0000313" key="11">
    <source>
        <dbReference type="EMBL" id="CAF4379153.1"/>
    </source>
</evidence>
<dbReference type="Proteomes" id="UP000663844">
    <property type="component" value="Unassembled WGS sequence"/>
</dbReference>
<keyword evidence="4 9" id="KW-1133">Transmembrane helix</keyword>
<evidence type="ECO:0000256" key="2">
    <source>
        <dbReference type="ARBA" id="ARBA00022448"/>
    </source>
</evidence>
<keyword evidence="5" id="KW-0915">Sodium</keyword>
<keyword evidence="2" id="KW-0813">Transport</keyword>
<feature type="transmembrane region" description="Helical" evidence="9">
    <location>
        <begin position="20"/>
        <end position="47"/>
    </location>
</feature>
<dbReference type="PANTHER" id="PTHR10110:SF98">
    <property type="entry name" value="SODIUM_HYDROGEN EXCHANGER"/>
    <property type="match status" value="1"/>
</dbReference>
<evidence type="ECO:0000256" key="9">
    <source>
        <dbReference type="SAM" id="Phobius"/>
    </source>
</evidence>
<dbReference type="GO" id="GO:0015385">
    <property type="term" value="F:sodium:proton antiporter activity"/>
    <property type="evidence" value="ECO:0007669"/>
    <property type="project" value="InterPro"/>
</dbReference>
<evidence type="ECO:0000256" key="7">
    <source>
        <dbReference type="ARBA" id="ARBA00023136"/>
    </source>
</evidence>
<keyword evidence="3 9" id="KW-0812">Transmembrane</keyword>
<gene>
    <name evidence="11" type="ORF">OXD698_LOCUS50273</name>
</gene>
<keyword evidence="8" id="KW-0739">Sodium transport</keyword>
<keyword evidence="7 9" id="KW-0472">Membrane</keyword>
<dbReference type="EMBL" id="CAJOAZ010023848">
    <property type="protein sequence ID" value="CAF4379153.1"/>
    <property type="molecule type" value="Genomic_DNA"/>
</dbReference>
<evidence type="ECO:0000259" key="10">
    <source>
        <dbReference type="Pfam" id="PF00999"/>
    </source>
</evidence>
<feature type="transmembrane region" description="Helical" evidence="9">
    <location>
        <begin position="59"/>
        <end position="81"/>
    </location>
</feature>
<dbReference type="GO" id="GO:0015386">
    <property type="term" value="F:potassium:proton antiporter activity"/>
    <property type="evidence" value="ECO:0007669"/>
    <property type="project" value="TreeGrafter"/>
</dbReference>
<organism evidence="11 12">
    <name type="scientific">Adineta steineri</name>
    <dbReference type="NCBI Taxonomy" id="433720"/>
    <lineage>
        <taxon>Eukaryota</taxon>
        <taxon>Metazoa</taxon>
        <taxon>Spiralia</taxon>
        <taxon>Gnathifera</taxon>
        <taxon>Rotifera</taxon>
        <taxon>Eurotatoria</taxon>
        <taxon>Bdelloidea</taxon>
        <taxon>Adinetida</taxon>
        <taxon>Adinetidae</taxon>
        <taxon>Adineta</taxon>
    </lineage>
</organism>
<dbReference type="GO" id="GO:0051453">
    <property type="term" value="P:regulation of intracellular pH"/>
    <property type="evidence" value="ECO:0007669"/>
    <property type="project" value="TreeGrafter"/>
</dbReference>
<protein>
    <recommendedName>
        <fullName evidence="10">Cation/H+ exchanger transmembrane domain-containing protein</fullName>
    </recommendedName>
</protein>
<dbReference type="Pfam" id="PF00999">
    <property type="entry name" value="Na_H_Exchanger"/>
    <property type="match status" value="1"/>
</dbReference>
<dbReference type="PANTHER" id="PTHR10110">
    <property type="entry name" value="SODIUM/HYDROGEN EXCHANGER"/>
    <property type="match status" value="1"/>
</dbReference>
<feature type="domain" description="Cation/H+ exchanger transmembrane" evidence="10">
    <location>
        <begin position="4"/>
        <end position="82"/>
    </location>
</feature>
<evidence type="ECO:0000256" key="4">
    <source>
        <dbReference type="ARBA" id="ARBA00022989"/>
    </source>
</evidence>
<evidence type="ECO:0000256" key="3">
    <source>
        <dbReference type="ARBA" id="ARBA00022692"/>
    </source>
</evidence>
<comment type="subcellular location">
    <subcellularLocation>
        <location evidence="1">Membrane</location>
        <topology evidence="1">Multi-pass membrane protein</topology>
    </subcellularLocation>
</comment>
<reference evidence="11" key="1">
    <citation type="submission" date="2021-02" db="EMBL/GenBank/DDBJ databases">
        <authorList>
            <person name="Nowell W R."/>
        </authorList>
    </citation>
    <scope>NUCLEOTIDE SEQUENCE</scope>
</reference>
<dbReference type="AlphaFoldDB" id="A0A820MUF4"/>
<dbReference type="GO" id="GO:0098719">
    <property type="term" value="P:sodium ion import across plasma membrane"/>
    <property type="evidence" value="ECO:0007669"/>
    <property type="project" value="TreeGrafter"/>
</dbReference>
<proteinExistence type="predicted"/>
<evidence type="ECO:0000256" key="1">
    <source>
        <dbReference type="ARBA" id="ARBA00004141"/>
    </source>
</evidence>
<name>A0A820MUF4_9BILA</name>
<dbReference type="InterPro" id="IPR006153">
    <property type="entry name" value="Cation/H_exchanger_TM"/>
</dbReference>
<comment type="caution">
    <text evidence="11">The sequence shown here is derived from an EMBL/GenBank/DDBJ whole genome shotgun (WGS) entry which is preliminary data.</text>
</comment>
<evidence type="ECO:0000256" key="5">
    <source>
        <dbReference type="ARBA" id="ARBA00023053"/>
    </source>
</evidence>
<evidence type="ECO:0000256" key="8">
    <source>
        <dbReference type="ARBA" id="ARBA00023201"/>
    </source>
</evidence>
<evidence type="ECO:0000313" key="12">
    <source>
        <dbReference type="Proteomes" id="UP000663844"/>
    </source>
</evidence>
<keyword evidence="6" id="KW-0406">Ion transport</keyword>
<sequence>MFAGFLKIGHTNLAPLDYSLGFVSFFVVTIGGILVGLIFGFMAVFMTKFTERTPVLEPLVVFMYAYIAYIIAEMTGLSGILA</sequence>